<dbReference type="AlphaFoldDB" id="A0A0F9RBC2"/>
<sequence length="85" mass="9578">MRLRQTLNKPVHGNWDGGAKQVFDWDIEGSPAIDSKGEYVRIGSFAANHWFHVALGKTIKLTLSYAMKHLKAVTRVGCAFQYIDD</sequence>
<accession>A0A0F9RBC2</accession>
<gene>
    <name evidence="1" type="ORF">LCGC14_0598780</name>
</gene>
<proteinExistence type="predicted"/>
<evidence type="ECO:0000313" key="1">
    <source>
        <dbReference type="EMBL" id="KKN53785.1"/>
    </source>
</evidence>
<protein>
    <submittedName>
        <fullName evidence="1">Uncharacterized protein</fullName>
    </submittedName>
</protein>
<organism evidence="1">
    <name type="scientific">marine sediment metagenome</name>
    <dbReference type="NCBI Taxonomy" id="412755"/>
    <lineage>
        <taxon>unclassified sequences</taxon>
        <taxon>metagenomes</taxon>
        <taxon>ecological metagenomes</taxon>
    </lineage>
</organism>
<name>A0A0F9RBC2_9ZZZZ</name>
<comment type="caution">
    <text evidence="1">The sequence shown here is derived from an EMBL/GenBank/DDBJ whole genome shotgun (WGS) entry which is preliminary data.</text>
</comment>
<dbReference type="EMBL" id="LAZR01000956">
    <property type="protein sequence ID" value="KKN53785.1"/>
    <property type="molecule type" value="Genomic_DNA"/>
</dbReference>
<reference evidence="1" key="1">
    <citation type="journal article" date="2015" name="Nature">
        <title>Complex archaea that bridge the gap between prokaryotes and eukaryotes.</title>
        <authorList>
            <person name="Spang A."/>
            <person name="Saw J.H."/>
            <person name="Jorgensen S.L."/>
            <person name="Zaremba-Niedzwiedzka K."/>
            <person name="Martijn J."/>
            <person name="Lind A.E."/>
            <person name="van Eijk R."/>
            <person name="Schleper C."/>
            <person name="Guy L."/>
            <person name="Ettema T.J."/>
        </authorList>
    </citation>
    <scope>NUCLEOTIDE SEQUENCE</scope>
</reference>